<evidence type="ECO:0000313" key="2">
    <source>
        <dbReference type="Proteomes" id="UP000199025"/>
    </source>
</evidence>
<dbReference type="GO" id="GO:0016301">
    <property type="term" value="F:kinase activity"/>
    <property type="evidence" value="ECO:0007669"/>
    <property type="project" value="UniProtKB-KW"/>
</dbReference>
<dbReference type="GO" id="GO:0016773">
    <property type="term" value="F:phosphotransferase activity, alcohol group as acceptor"/>
    <property type="evidence" value="ECO:0007669"/>
    <property type="project" value="InterPro"/>
</dbReference>
<keyword evidence="1" id="KW-0418">Kinase</keyword>
<evidence type="ECO:0000313" key="1">
    <source>
        <dbReference type="EMBL" id="SFI72311.1"/>
    </source>
</evidence>
<dbReference type="STRING" id="115433.SAMN05421835_101574"/>
<dbReference type="InterPro" id="IPR011009">
    <property type="entry name" value="Kinase-like_dom_sf"/>
</dbReference>
<keyword evidence="2" id="KW-1185">Reference proteome</keyword>
<dbReference type="SUPFAM" id="SSF56112">
    <property type="entry name" value="Protein kinase-like (PK-like)"/>
    <property type="match status" value="1"/>
</dbReference>
<reference evidence="1 2" key="1">
    <citation type="submission" date="2016-10" db="EMBL/GenBank/DDBJ databases">
        <authorList>
            <person name="de Groot N.N."/>
        </authorList>
    </citation>
    <scope>NUCLEOTIDE SEQUENCE [LARGE SCALE GENOMIC DNA]</scope>
    <source>
        <strain evidence="1 2">DSM 44468</strain>
    </source>
</reference>
<dbReference type="Pfam" id="PF04655">
    <property type="entry name" value="APH_6_hur"/>
    <property type="match status" value="1"/>
</dbReference>
<sequence>MVLKLCPDTEITRTEASALRAWAGCPQVVDVVDADVAEGALLLAGIEPGTPLSERGWRPEEIDDLLPRLHAVPAPPGIPPLTDRVRQMFALAAPHAEGRVPAELMEASLAASLALAADDGNALLHGDLHPANVLAGADGPVVIDPRPCAGDPAFDTVDWVLLPGRDLDDAVAALPSFDPSRVQAWARAMAVLAALGPLRRQGRSAFTDSLLALSASLT</sequence>
<accession>A0A1I3KIF8</accession>
<dbReference type="Proteomes" id="UP000199025">
    <property type="component" value="Unassembled WGS sequence"/>
</dbReference>
<dbReference type="InterPro" id="IPR006748">
    <property type="entry name" value="NH2Glyco/OHUrea_AB-resist_kin"/>
</dbReference>
<name>A0A1I3KIF8_9PSEU</name>
<dbReference type="GO" id="GO:0019748">
    <property type="term" value="P:secondary metabolic process"/>
    <property type="evidence" value="ECO:0007669"/>
    <property type="project" value="InterPro"/>
</dbReference>
<keyword evidence="1" id="KW-0808">Transferase</keyword>
<proteinExistence type="predicted"/>
<dbReference type="EMBL" id="FORP01000001">
    <property type="protein sequence ID" value="SFI72311.1"/>
    <property type="molecule type" value="Genomic_DNA"/>
</dbReference>
<organism evidence="1 2">
    <name type="scientific">Amycolatopsis sacchari</name>
    <dbReference type="NCBI Taxonomy" id="115433"/>
    <lineage>
        <taxon>Bacteria</taxon>
        <taxon>Bacillati</taxon>
        <taxon>Actinomycetota</taxon>
        <taxon>Actinomycetes</taxon>
        <taxon>Pseudonocardiales</taxon>
        <taxon>Pseudonocardiaceae</taxon>
        <taxon>Amycolatopsis</taxon>
    </lineage>
</organism>
<gene>
    <name evidence="1" type="ORF">SAMN05421835_101574</name>
</gene>
<dbReference type="AlphaFoldDB" id="A0A1I3KIF8"/>
<dbReference type="Gene3D" id="1.10.510.10">
    <property type="entry name" value="Transferase(Phosphotransferase) domain 1"/>
    <property type="match status" value="1"/>
</dbReference>
<protein>
    <submittedName>
        <fullName evidence="1">Streptomycin 6-kinase</fullName>
    </submittedName>
</protein>